<organism evidence="2 3">
    <name type="scientific">Paraburkholderia piptadeniae</name>
    <dbReference type="NCBI Taxonomy" id="1701573"/>
    <lineage>
        <taxon>Bacteria</taxon>
        <taxon>Pseudomonadati</taxon>
        <taxon>Pseudomonadota</taxon>
        <taxon>Betaproteobacteria</taxon>
        <taxon>Burkholderiales</taxon>
        <taxon>Burkholderiaceae</taxon>
        <taxon>Paraburkholderia</taxon>
    </lineage>
</organism>
<protein>
    <submittedName>
        <fullName evidence="2">Uncharacterized protein</fullName>
    </submittedName>
</protein>
<evidence type="ECO:0000256" key="1">
    <source>
        <dbReference type="SAM" id="MobiDB-lite"/>
    </source>
</evidence>
<evidence type="ECO:0000313" key="3">
    <source>
        <dbReference type="Proteomes" id="UP000195569"/>
    </source>
</evidence>
<reference evidence="2" key="1">
    <citation type="submission" date="2016-12" db="EMBL/GenBank/DDBJ databases">
        <authorList>
            <person name="Moulin L."/>
        </authorList>
    </citation>
    <scope>NUCLEOTIDE SEQUENCE [LARGE SCALE GENOMIC DNA]</scope>
    <source>
        <strain evidence="2">STM 7183</strain>
    </source>
</reference>
<sequence>MTEKNDRIGRSPKDFTNPSTDVKPFMIAVRIKKLGGVSLGGAIGRIIRNPISMSRNQFRKLLDGRPSMSAKRKHARILGKRGARFQGASLDTLHTLRTASHACGFERN</sequence>
<comment type="caution">
    <text evidence="2">The sequence shown here is derived from an EMBL/GenBank/DDBJ whole genome shotgun (WGS) entry which is preliminary data.</text>
</comment>
<keyword evidence="3" id="KW-1185">Reference proteome</keyword>
<dbReference type="AlphaFoldDB" id="A0A1N7SW58"/>
<proteinExistence type="predicted"/>
<evidence type="ECO:0000313" key="2">
    <source>
        <dbReference type="EMBL" id="SIT51615.1"/>
    </source>
</evidence>
<accession>A0A1N7SW58</accession>
<name>A0A1N7SW58_9BURK</name>
<gene>
    <name evidence="2" type="ORF">BN2476_1250014</name>
</gene>
<dbReference type="Proteomes" id="UP000195569">
    <property type="component" value="Unassembled WGS sequence"/>
</dbReference>
<feature type="compositionally biased region" description="Basic and acidic residues" evidence="1">
    <location>
        <begin position="1"/>
        <end position="13"/>
    </location>
</feature>
<dbReference type="EMBL" id="CYGY02000125">
    <property type="protein sequence ID" value="SIT51615.1"/>
    <property type="molecule type" value="Genomic_DNA"/>
</dbReference>
<feature type="region of interest" description="Disordered" evidence="1">
    <location>
        <begin position="1"/>
        <end position="20"/>
    </location>
</feature>